<protein>
    <submittedName>
        <fullName evidence="1">Uncharacterized protein</fullName>
    </submittedName>
</protein>
<dbReference type="AlphaFoldDB" id="A0A5C8LQ51"/>
<dbReference type="OrthoDB" id="6388009at2"/>
<name>A0A5C8LQ51_9GAMM</name>
<sequence length="119" mass="13234">MKLLYKTVFSLLTLLIVIYYSSFYVLPSISIVNSSTVGIAQAEVDLPASHLDFGSIAIGSSNALHYSLTQPKDGVYSYTIKFTDSVEITGSCGYVTDNEFNKRVVITVETDYQIRCERQ</sequence>
<reference evidence="1 2" key="1">
    <citation type="submission" date="2019-08" db="EMBL/GenBank/DDBJ databases">
        <title>Draft genome analysis of Rheinheimera tangshanensis isolated from the roots of fresh rice plants (Oryza sativa).</title>
        <authorList>
            <person name="Yu Q."/>
            <person name="Qi Y."/>
            <person name="Zhang H."/>
            <person name="Pu J."/>
        </authorList>
    </citation>
    <scope>NUCLEOTIDE SEQUENCE [LARGE SCALE GENOMIC DNA]</scope>
    <source>
        <strain evidence="1 2">JA3-B52</strain>
    </source>
</reference>
<dbReference type="Proteomes" id="UP000321814">
    <property type="component" value="Unassembled WGS sequence"/>
</dbReference>
<gene>
    <name evidence="1" type="ORF">FU839_18010</name>
</gene>
<keyword evidence="2" id="KW-1185">Reference proteome</keyword>
<dbReference type="EMBL" id="VRLR01000018">
    <property type="protein sequence ID" value="TXK77692.1"/>
    <property type="molecule type" value="Genomic_DNA"/>
</dbReference>
<proteinExistence type="predicted"/>
<evidence type="ECO:0000313" key="1">
    <source>
        <dbReference type="EMBL" id="TXK77692.1"/>
    </source>
</evidence>
<organism evidence="1 2">
    <name type="scientific">Rheinheimera tangshanensis</name>
    <dbReference type="NCBI Taxonomy" id="400153"/>
    <lineage>
        <taxon>Bacteria</taxon>
        <taxon>Pseudomonadati</taxon>
        <taxon>Pseudomonadota</taxon>
        <taxon>Gammaproteobacteria</taxon>
        <taxon>Chromatiales</taxon>
        <taxon>Chromatiaceae</taxon>
        <taxon>Rheinheimera</taxon>
    </lineage>
</organism>
<dbReference type="RefSeq" id="WP_147905496.1">
    <property type="nucleotide sequence ID" value="NZ_BAAAGC010000006.1"/>
</dbReference>
<evidence type="ECO:0000313" key="2">
    <source>
        <dbReference type="Proteomes" id="UP000321814"/>
    </source>
</evidence>
<comment type="caution">
    <text evidence="1">The sequence shown here is derived from an EMBL/GenBank/DDBJ whole genome shotgun (WGS) entry which is preliminary data.</text>
</comment>
<accession>A0A5C8LQ51</accession>